<sequence>MHSMQNGGMATTESLRAKKARLTRNALHEAAVTRVLEDGLEAATVAAIAADAGVSTRTFFNYYATKEDAIVGLDESDVDAQLVDAYVHSEAGLDTLAEDTARFISEALFIGSLHPDTPARRRLLFARHPELVSKRLERAEALEERLAEHVRARLEHLGQEFSSEDSARRSSRMLTQLCMVPLHHAGRTIKHSPGLVEERGGSHPIYEESLRLFLTVLERLR</sequence>
<dbReference type="InterPro" id="IPR050109">
    <property type="entry name" value="HTH-type_TetR-like_transc_reg"/>
</dbReference>
<dbReference type="AlphaFoldDB" id="A0A366IHE8"/>
<name>A0A366IHE8_9MICO</name>
<dbReference type="PANTHER" id="PTHR30055">
    <property type="entry name" value="HTH-TYPE TRANSCRIPTIONAL REGULATOR RUTR"/>
    <property type="match status" value="1"/>
</dbReference>
<comment type="caution">
    <text evidence="6">The sequence shown here is derived from an EMBL/GenBank/DDBJ whole genome shotgun (WGS) entry which is preliminary data.</text>
</comment>
<dbReference type="Proteomes" id="UP000253509">
    <property type="component" value="Unassembled WGS sequence"/>
</dbReference>
<evidence type="ECO:0000259" key="5">
    <source>
        <dbReference type="PROSITE" id="PS50977"/>
    </source>
</evidence>
<dbReference type="PANTHER" id="PTHR30055:SF238">
    <property type="entry name" value="MYCOFACTOCIN BIOSYNTHESIS TRANSCRIPTIONAL REGULATOR MFTR-RELATED"/>
    <property type="match status" value="1"/>
</dbReference>
<dbReference type="Pfam" id="PF00440">
    <property type="entry name" value="TetR_N"/>
    <property type="match status" value="1"/>
</dbReference>
<evidence type="ECO:0000313" key="6">
    <source>
        <dbReference type="EMBL" id="RBP70763.1"/>
    </source>
</evidence>
<dbReference type="SUPFAM" id="SSF46689">
    <property type="entry name" value="Homeodomain-like"/>
    <property type="match status" value="1"/>
</dbReference>
<evidence type="ECO:0000256" key="1">
    <source>
        <dbReference type="ARBA" id="ARBA00023015"/>
    </source>
</evidence>
<evidence type="ECO:0000256" key="2">
    <source>
        <dbReference type="ARBA" id="ARBA00023125"/>
    </source>
</evidence>
<dbReference type="Gene3D" id="1.10.357.10">
    <property type="entry name" value="Tetracycline Repressor, domain 2"/>
    <property type="match status" value="1"/>
</dbReference>
<reference evidence="6 7" key="1">
    <citation type="submission" date="2018-06" db="EMBL/GenBank/DDBJ databases">
        <title>Freshwater and sediment microbial communities from various areas in North America, analyzing microbe dynamics in response to fracking.</title>
        <authorList>
            <person name="Lamendella R."/>
        </authorList>
    </citation>
    <scope>NUCLEOTIDE SEQUENCE [LARGE SCALE GENOMIC DNA]</scope>
    <source>
        <strain evidence="6 7">3b_TX</strain>
    </source>
</reference>
<dbReference type="GO" id="GO:0003700">
    <property type="term" value="F:DNA-binding transcription factor activity"/>
    <property type="evidence" value="ECO:0007669"/>
    <property type="project" value="TreeGrafter"/>
</dbReference>
<dbReference type="GO" id="GO:0000976">
    <property type="term" value="F:transcription cis-regulatory region binding"/>
    <property type="evidence" value="ECO:0007669"/>
    <property type="project" value="TreeGrafter"/>
</dbReference>
<evidence type="ECO:0000313" key="7">
    <source>
        <dbReference type="Proteomes" id="UP000253509"/>
    </source>
</evidence>
<keyword evidence="2 4" id="KW-0238">DNA-binding</keyword>
<proteinExistence type="predicted"/>
<gene>
    <name evidence="6" type="ORF">DFO65_10781</name>
</gene>
<organism evidence="6 7">
    <name type="scientific">Brevibacterium celere</name>
    <dbReference type="NCBI Taxonomy" id="225845"/>
    <lineage>
        <taxon>Bacteria</taxon>
        <taxon>Bacillati</taxon>
        <taxon>Actinomycetota</taxon>
        <taxon>Actinomycetes</taxon>
        <taxon>Micrococcales</taxon>
        <taxon>Brevibacteriaceae</taxon>
        <taxon>Brevibacterium</taxon>
    </lineage>
</organism>
<protein>
    <submittedName>
        <fullName evidence="6">TetR family transcriptional regulator</fullName>
    </submittedName>
</protein>
<keyword evidence="3" id="KW-0804">Transcription</keyword>
<keyword evidence="7" id="KW-1185">Reference proteome</keyword>
<dbReference type="InterPro" id="IPR001647">
    <property type="entry name" value="HTH_TetR"/>
</dbReference>
<keyword evidence="1" id="KW-0805">Transcription regulation</keyword>
<dbReference type="EMBL" id="QNSB01000007">
    <property type="protein sequence ID" value="RBP70763.1"/>
    <property type="molecule type" value="Genomic_DNA"/>
</dbReference>
<dbReference type="InterPro" id="IPR009057">
    <property type="entry name" value="Homeodomain-like_sf"/>
</dbReference>
<feature type="domain" description="HTH tetR-type" evidence="5">
    <location>
        <begin position="21"/>
        <end position="81"/>
    </location>
</feature>
<evidence type="ECO:0000256" key="4">
    <source>
        <dbReference type="PROSITE-ProRule" id="PRU00335"/>
    </source>
</evidence>
<accession>A0A366IHE8</accession>
<dbReference type="PROSITE" id="PS50977">
    <property type="entry name" value="HTH_TETR_2"/>
    <property type="match status" value="1"/>
</dbReference>
<feature type="DNA-binding region" description="H-T-H motif" evidence="4">
    <location>
        <begin position="44"/>
        <end position="63"/>
    </location>
</feature>
<evidence type="ECO:0000256" key="3">
    <source>
        <dbReference type="ARBA" id="ARBA00023163"/>
    </source>
</evidence>